<dbReference type="SUPFAM" id="SSF53649">
    <property type="entry name" value="Alkaline phosphatase-like"/>
    <property type="match status" value="1"/>
</dbReference>
<evidence type="ECO:0000313" key="2">
    <source>
        <dbReference type="EMBL" id="CUH72497.1"/>
    </source>
</evidence>
<protein>
    <submittedName>
        <fullName evidence="2">Arylsulfatase</fullName>
    </submittedName>
</protein>
<dbReference type="Gene3D" id="3.40.720.10">
    <property type="entry name" value="Alkaline Phosphatase, subunit A"/>
    <property type="match status" value="1"/>
</dbReference>
<evidence type="ECO:0000313" key="4">
    <source>
        <dbReference type="Proteomes" id="UP000051887"/>
    </source>
</evidence>
<name>A0A0P1FD25_9RHOB</name>
<reference evidence="2 4" key="1">
    <citation type="submission" date="2015-09" db="EMBL/GenBank/DDBJ databases">
        <authorList>
            <consortium name="Swine Surveillance"/>
        </authorList>
    </citation>
    <scope>NUCLEOTIDE SEQUENCE [LARGE SCALE GENOMIC DNA]</scope>
    <source>
        <strain evidence="2 4">5120</strain>
    </source>
</reference>
<dbReference type="EMBL" id="CYSC01000032">
    <property type="protein sequence ID" value="CUH72497.1"/>
    <property type="molecule type" value="Genomic_DNA"/>
</dbReference>
<reference evidence="1 3" key="2">
    <citation type="submission" date="2015-09" db="EMBL/GenBank/DDBJ databases">
        <authorList>
            <person name="Rodrigo-Torres L."/>
            <person name="Arahal D.R."/>
        </authorList>
    </citation>
    <scope>NUCLEOTIDE SEQUENCE [LARGE SCALE GENOMIC DNA]</scope>
    <source>
        <strain evidence="1 3">CECT 5118</strain>
    </source>
</reference>
<dbReference type="RefSeq" id="WP_058243692.1">
    <property type="nucleotide sequence ID" value="NZ_CYSB01000025.1"/>
</dbReference>
<gene>
    <name evidence="1" type="ORF">TL5118_01582</name>
    <name evidence="2" type="ORF">TL5120_02298</name>
</gene>
<evidence type="ECO:0000313" key="3">
    <source>
        <dbReference type="Proteomes" id="UP000051086"/>
    </source>
</evidence>
<keyword evidence="3" id="KW-1185">Reference proteome</keyword>
<dbReference type="AlphaFoldDB" id="A0A0P1FD25"/>
<sequence length="82" mass="9367">MKVTDWRMIQRGALKYIWHRGQGEELFDLAKDPGECHNLATDPAAAVHLNDLRTGLTDFLRSTQDPLLSDWITDLEKLECAN</sequence>
<dbReference type="InterPro" id="IPR017850">
    <property type="entry name" value="Alkaline_phosphatase_core_sf"/>
</dbReference>
<dbReference type="OrthoDB" id="9795675at2"/>
<dbReference type="EMBL" id="CYSB01000025">
    <property type="protein sequence ID" value="CUH66047.1"/>
    <property type="molecule type" value="Genomic_DNA"/>
</dbReference>
<proteinExistence type="predicted"/>
<accession>A0A0P1FD25</accession>
<dbReference type="Proteomes" id="UP000051086">
    <property type="component" value="Unassembled WGS sequence"/>
</dbReference>
<evidence type="ECO:0000313" key="1">
    <source>
        <dbReference type="EMBL" id="CUH66047.1"/>
    </source>
</evidence>
<organism evidence="2 4">
    <name type="scientific">Thalassovita autumnalis</name>
    <dbReference type="NCBI Taxonomy" id="2072972"/>
    <lineage>
        <taxon>Bacteria</taxon>
        <taxon>Pseudomonadati</taxon>
        <taxon>Pseudomonadota</taxon>
        <taxon>Alphaproteobacteria</taxon>
        <taxon>Rhodobacterales</taxon>
        <taxon>Roseobacteraceae</taxon>
        <taxon>Thalassovita</taxon>
    </lineage>
</organism>
<dbReference type="Proteomes" id="UP000051887">
    <property type="component" value="Unassembled WGS sequence"/>
</dbReference>